<dbReference type="Pfam" id="PF14009">
    <property type="entry name" value="PADRE"/>
    <property type="match status" value="1"/>
</dbReference>
<keyword evidence="2" id="KW-1185">Reference proteome</keyword>
<accession>A0AAW1JKD1</accession>
<dbReference type="PANTHER" id="PTHR33148">
    <property type="entry name" value="PLASTID MOVEMENT IMPAIRED PROTEIN-RELATED"/>
    <property type="match status" value="1"/>
</dbReference>
<organism evidence="1 2">
    <name type="scientific">Saponaria officinalis</name>
    <name type="common">Common soapwort</name>
    <name type="synonym">Lychnis saponaria</name>
    <dbReference type="NCBI Taxonomy" id="3572"/>
    <lineage>
        <taxon>Eukaryota</taxon>
        <taxon>Viridiplantae</taxon>
        <taxon>Streptophyta</taxon>
        <taxon>Embryophyta</taxon>
        <taxon>Tracheophyta</taxon>
        <taxon>Spermatophyta</taxon>
        <taxon>Magnoliopsida</taxon>
        <taxon>eudicotyledons</taxon>
        <taxon>Gunneridae</taxon>
        <taxon>Pentapetalae</taxon>
        <taxon>Caryophyllales</taxon>
        <taxon>Caryophyllaceae</taxon>
        <taxon>Caryophylleae</taxon>
        <taxon>Saponaria</taxon>
    </lineage>
</organism>
<name>A0AAW1JKD1_SAPOF</name>
<protein>
    <submittedName>
        <fullName evidence="1">Uncharacterized protein</fullName>
    </submittedName>
</protein>
<reference evidence="1" key="1">
    <citation type="submission" date="2024-03" db="EMBL/GenBank/DDBJ databases">
        <title>WGS assembly of Saponaria officinalis var. Norfolk2.</title>
        <authorList>
            <person name="Jenkins J."/>
            <person name="Shu S."/>
            <person name="Grimwood J."/>
            <person name="Barry K."/>
            <person name="Goodstein D."/>
            <person name="Schmutz J."/>
            <person name="Leebens-Mack J."/>
            <person name="Osbourn A."/>
        </authorList>
    </citation>
    <scope>NUCLEOTIDE SEQUENCE [LARGE SCALE GENOMIC DNA]</scope>
    <source>
        <strain evidence="1">JIC</strain>
    </source>
</reference>
<evidence type="ECO:0000313" key="2">
    <source>
        <dbReference type="Proteomes" id="UP001443914"/>
    </source>
</evidence>
<proteinExistence type="predicted"/>
<comment type="caution">
    <text evidence="1">The sequence shown here is derived from an EMBL/GenBank/DDBJ whole genome shotgun (WGS) entry which is preliminary data.</text>
</comment>
<dbReference type="AlphaFoldDB" id="A0AAW1JKD1"/>
<evidence type="ECO:0000313" key="1">
    <source>
        <dbReference type="EMBL" id="KAK9705084.1"/>
    </source>
</evidence>
<dbReference type="Proteomes" id="UP001443914">
    <property type="component" value="Unassembled WGS sequence"/>
</dbReference>
<dbReference type="InterPro" id="IPR025322">
    <property type="entry name" value="PADRE_dom"/>
</dbReference>
<dbReference type="EMBL" id="JBDFQZ010000007">
    <property type="protein sequence ID" value="KAK9705084.1"/>
    <property type="molecule type" value="Genomic_DNA"/>
</dbReference>
<gene>
    <name evidence="1" type="ORF">RND81_07G032800</name>
</gene>
<sequence length="242" mass="26986">MGNSIGGKKTTKIMKIDGQTMKLKTPIKVGDVVKDYPGHVVLDSVAVKQYGVRAKPLDPFSNLEPKRLYFLVELPKFPQDHQHRVPRRVRSAIQMSAKDRLENLLLSRRSVSDLSIMGPATMIEVDETHNSAEGGQTTSGGLRVKMRLPKAEVERLMSQSRNKEEVAEKIMNMYSSKTGQNILKTNVGNGIEKKRASLKGKEVAIENNFFDHSLGRRSRADYKSQKRVGFMPIHEGVAVAAS</sequence>
<dbReference type="PANTHER" id="PTHR33148:SF3">
    <property type="entry name" value="DUF4228 DOMAIN PROTEIN"/>
    <property type="match status" value="1"/>
</dbReference>